<evidence type="ECO:0000313" key="1">
    <source>
        <dbReference type="EMBL" id="KAL3319264.1"/>
    </source>
</evidence>
<keyword evidence="2" id="KW-1185">Reference proteome</keyword>
<accession>A0ABD2QIC2</accession>
<dbReference type="AlphaFoldDB" id="A0ABD2QIC2"/>
<gene>
    <name evidence="1" type="ORF">Ciccas_002071</name>
</gene>
<evidence type="ECO:0000313" key="2">
    <source>
        <dbReference type="Proteomes" id="UP001626550"/>
    </source>
</evidence>
<organism evidence="1 2">
    <name type="scientific">Cichlidogyrus casuarinus</name>
    <dbReference type="NCBI Taxonomy" id="1844966"/>
    <lineage>
        <taxon>Eukaryota</taxon>
        <taxon>Metazoa</taxon>
        <taxon>Spiralia</taxon>
        <taxon>Lophotrochozoa</taxon>
        <taxon>Platyhelminthes</taxon>
        <taxon>Monogenea</taxon>
        <taxon>Monopisthocotylea</taxon>
        <taxon>Dactylogyridea</taxon>
        <taxon>Ancyrocephalidae</taxon>
        <taxon>Cichlidogyrus</taxon>
    </lineage>
</organism>
<reference evidence="1 2" key="1">
    <citation type="submission" date="2024-11" db="EMBL/GenBank/DDBJ databases">
        <title>Adaptive evolution of stress response genes in parasites aligns with host niche diversity.</title>
        <authorList>
            <person name="Hahn C."/>
            <person name="Resl P."/>
        </authorList>
    </citation>
    <scope>NUCLEOTIDE SEQUENCE [LARGE SCALE GENOMIC DNA]</scope>
    <source>
        <strain evidence="1">EGGRZ-B1_66</strain>
        <tissue evidence="1">Body</tissue>
    </source>
</reference>
<dbReference type="Proteomes" id="UP001626550">
    <property type="component" value="Unassembled WGS sequence"/>
</dbReference>
<protein>
    <submittedName>
        <fullName evidence="1">Uncharacterized protein</fullName>
    </submittedName>
</protein>
<dbReference type="EMBL" id="JBJKFK010000152">
    <property type="protein sequence ID" value="KAL3319264.1"/>
    <property type="molecule type" value="Genomic_DNA"/>
</dbReference>
<proteinExistence type="predicted"/>
<name>A0ABD2QIC2_9PLAT</name>
<comment type="caution">
    <text evidence="1">The sequence shown here is derived from an EMBL/GenBank/DDBJ whole genome shotgun (WGS) entry which is preliminary data.</text>
</comment>
<sequence>MILRLQLKELEEQGKKNEDSPEVKRIKQIINVERNENRPLEVILEEAFGDGEFQQSDLEFISSSLVVGLVASSSHID</sequence>